<evidence type="ECO:0000313" key="2">
    <source>
        <dbReference type="Proteomes" id="UP000831701"/>
    </source>
</evidence>
<proteinExistence type="predicted"/>
<dbReference type="Proteomes" id="UP000831701">
    <property type="component" value="Chromosome 14"/>
</dbReference>
<accession>A0ACB8W6M2</accession>
<name>A0ACB8W6M2_9TELE</name>
<feature type="non-terminal residue" evidence="1">
    <location>
        <position position="124"/>
    </location>
</feature>
<gene>
    <name evidence="1" type="ORF">L3Q82_012130</name>
</gene>
<dbReference type="EMBL" id="CM041544">
    <property type="protein sequence ID" value="KAI3363536.1"/>
    <property type="molecule type" value="Genomic_DNA"/>
</dbReference>
<protein>
    <submittedName>
        <fullName evidence="1">Uncharacterized protein</fullName>
    </submittedName>
</protein>
<sequence length="124" mass="13981">MRRCAENILPASRIVASPNLGHRGDRAQEEELSVPSVQHHLQHCQAVWQWTRAALEATAKRNQRAADKKRKLSTLLAVRLKLPASMHIHPTFHVSQLKPVATSPLTRLPLFHQSGVPARPRTRD</sequence>
<organism evidence="1 2">
    <name type="scientific">Scortum barcoo</name>
    <name type="common">barcoo grunter</name>
    <dbReference type="NCBI Taxonomy" id="214431"/>
    <lineage>
        <taxon>Eukaryota</taxon>
        <taxon>Metazoa</taxon>
        <taxon>Chordata</taxon>
        <taxon>Craniata</taxon>
        <taxon>Vertebrata</taxon>
        <taxon>Euteleostomi</taxon>
        <taxon>Actinopterygii</taxon>
        <taxon>Neopterygii</taxon>
        <taxon>Teleostei</taxon>
        <taxon>Neoteleostei</taxon>
        <taxon>Acanthomorphata</taxon>
        <taxon>Eupercaria</taxon>
        <taxon>Centrarchiformes</taxon>
        <taxon>Terapontoidei</taxon>
        <taxon>Terapontidae</taxon>
        <taxon>Scortum</taxon>
    </lineage>
</organism>
<keyword evidence="2" id="KW-1185">Reference proteome</keyword>
<comment type="caution">
    <text evidence="1">The sequence shown here is derived from an EMBL/GenBank/DDBJ whole genome shotgun (WGS) entry which is preliminary data.</text>
</comment>
<reference evidence="1" key="1">
    <citation type="submission" date="2022-04" db="EMBL/GenBank/DDBJ databases">
        <title>Jade perch genome.</title>
        <authorList>
            <person name="Chao B."/>
        </authorList>
    </citation>
    <scope>NUCLEOTIDE SEQUENCE</scope>
    <source>
        <strain evidence="1">CB-2022</strain>
    </source>
</reference>
<evidence type="ECO:0000313" key="1">
    <source>
        <dbReference type="EMBL" id="KAI3363536.1"/>
    </source>
</evidence>